<dbReference type="PANTHER" id="PTHR23402:SF1">
    <property type="entry name" value="PYROGLUTAMYL-PEPTIDASE I"/>
    <property type="match status" value="1"/>
</dbReference>
<dbReference type="InterPro" id="IPR016125">
    <property type="entry name" value="Peptidase_C15-like"/>
</dbReference>
<dbReference type="InterPro" id="IPR036440">
    <property type="entry name" value="Peptidase_C15-like_sf"/>
</dbReference>
<dbReference type="CDD" id="cd00501">
    <property type="entry name" value="Peptidase_C15"/>
    <property type="match status" value="1"/>
</dbReference>
<keyword evidence="5 9" id="KW-0378">Hydrolase</keyword>
<dbReference type="GO" id="GO:0016920">
    <property type="term" value="F:pyroglutamyl-peptidase activity"/>
    <property type="evidence" value="ECO:0007669"/>
    <property type="project" value="InterPro"/>
</dbReference>
<dbReference type="RefSeq" id="WP_179252332.1">
    <property type="nucleotide sequence ID" value="NZ_JACBIV010000006.1"/>
</dbReference>
<protein>
    <recommendedName>
        <fullName evidence="2">Pyrrolidone-carboxylate peptidase</fullName>
    </recommendedName>
    <alternativeName>
        <fullName evidence="7">5-oxoprolyl-peptidase</fullName>
    </alternativeName>
    <alternativeName>
        <fullName evidence="8">Pyroglutamyl-peptidase I</fullName>
    </alternativeName>
</protein>
<dbReference type="AlphaFoldDB" id="A0AAW3WPG6"/>
<comment type="similarity">
    <text evidence="1">Belongs to the peptidase C15 family.</text>
</comment>
<gene>
    <name evidence="9" type="ORF">H8J20_09840</name>
</gene>
<dbReference type="PANTHER" id="PTHR23402">
    <property type="entry name" value="PROTEASE FAMILY C15 PYROGLUTAMYL-PEPTIDASE I-RELATED"/>
    <property type="match status" value="1"/>
</dbReference>
<evidence type="ECO:0000313" key="9">
    <source>
        <dbReference type="EMBL" id="MBC3212441.1"/>
    </source>
</evidence>
<dbReference type="Pfam" id="PF01470">
    <property type="entry name" value="Peptidase_C15"/>
    <property type="match status" value="1"/>
</dbReference>
<dbReference type="EMBL" id="JACNYO010000007">
    <property type="protein sequence ID" value="MBC3212441.1"/>
    <property type="molecule type" value="Genomic_DNA"/>
</dbReference>
<sequence>MRKVLLVSFEPFGGELRNPAWDILSTFTFSEVINASIAKIVLPCTFSDSRLILLNRLEKECFDIIIIFAQAGGRFEINIERVAINVIDSPIPDNNNIQIIDESIEANGANAYFSTIPVKEIVRKLKNNNIPSCVSNNAGTFLCNYIFYSSLHFIESMKKETKVGVVHIPYIPEQVLYRPGVPCMSEDIIERALSHIVISSLN</sequence>
<organism evidence="9 10">
    <name type="scientific">Serratia fonticola</name>
    <dbReference type="NCBI Taxonomy" id="47917"/>
    <lineage>
        <taxon>Bacteria</taxon>
        <taxon>Pseudomonadati</taxon>
        <taxon>Pseudomonadota</taxon>
        <taxon>Gammaproteobacteria</taxon>
        <taxon>Enterobacterales</taxon>
        <taxon>Yersiniaceae</taxon>
        <taxon>Serratia</taxon>
    </lineage>
</organism>
<name>A0AAW3WPG6_SERFO</name>
<proteinExistence type="inferred from homology"/>
<evidence type="ECO:0000256" key="3">
    <source>
        <dbReference type="ARBA" id="ARBA00022490"/>
    </source>
</evidence>
<dbReference type="PIRSF" id="PIRSF015592">
    <property type="entry name" value="Prld-crbxl_pptds"/>
    <property type="match status" value="1"/>
</dbReference>
<dbReference type="NCBIfam" id="NF009676">
    <property type="entry name" value="PRK13197.1"/>
    <property type="match status" value="1"/>
</dbReference>
<evidence type="ECO:0000256" key="4">
    <source>
        <dbReference type="ARBA" id="ARBA00022670"/>
    </source>
</evidence>
<accession>A0AAW3WPG6</accession>
<dbReference type="Gene3D" id="3.40.630.20">
    <property type="entry name" value="Peptidase C15, pyroglutamyl peptidase I-like"/>
    <property type="match status" value="1"/>
</dbReference>
<reference evidence="9" key="1">
    <citation type="submission" date="2020-08" db="EMBL/GenBank/DDBJ databases">
        <title>Food and environmental bacterial isolates.</title>
        <authorList>
            <person name="Richter L."/>
            <person name="Du Plessis E.M."/>
            <person name="Duvenage S."/>
            <person name="Allam M."/>
            <person name="Korsten L."/>
        </authorList>
    </citation>
    <scope>NUCLEOTIDE SEQUENCE</scope>
    <source>
        <strain evidence="9">UPMP2127</strain>
    </source>
</reference>
<keyword evidence="4" id="KW-0645">Protease</keyword>
<evidence type="ECO:0000256" key="8">
    <source>
        <dbReference type="ARBA" id="ARBA00031559"/>
    </source>
</evidence>
<dbReference type="SUPFAM" id="SSF53182">
    <property type="entry name" value="Pyrrolidone carboxyl peptidase (pyroglutamate aminopeptidase)"/>
    <property type="match status" value="1"/>
</dbReference>
<dbReference type="GO" id="GO:0006508">
    <property type="term" value="P:proteolysis"/>
    <property type="evidence" value="ECO:0007669"/>
    <property type="project" value="UniProtKB-KW"/>
</dbReference>
<evidence type="ECO:0000256" key="6">
    <source>
        <dbReference type="ARBA" id="ARBA00022807"/>
    </source>
</evidence>
<keyword evidence="6" id="KW-0788">Thiol protease</keyword>
<evidence type="ECO:0000256" key="5">
    <source>
        <dbReference type="ARBA" id="ARBA00022801"/>
    </source>
</evidence>
<evidence type="ECO:0000313" key="10">
    <source>
        <dbReference type="Proteomes" id="UP000659084"/>
    </source>
</evidence>
<keyword evidence="3" id="KW-0963">Cytoplasm</keyword>
<dbReference type="Proteomes" id="UP000659084">
    <property type="component" value="Unassembled WGS sequence"/>
</dbReference>
<dbReference type="PRINTS" id="PR00706">
    <property type="entry name" value="PYROGLUPTASE"/>
</dbReference>
<dbReference type="InterPro" id="IPR000816">
    <property type="entry name" value="Peptidase_C15"/>
</dbReference>
<comment type="caution">
    <text evidence="9">The sequence shown here is derived from an EMBL/GenBank/DDBJ whole genome shotgun (WGS) entry which is preliminary data.</text>
</comment>
<evidence type="ECO:0000256" key="7">
    <source>
        <dbReference type="ARBA" id="ARBA00030836"/>
    </source>
</evidence>
<dbReference type="GO" id="GO:0005829">
    <property type="term" value="C:cytosol"/>
    <property type="evidence" value="ECO:0007669"/>
    <property type="project" value="InterPro"/>
</dbReference>
<evidence type="ECO:0000256" key="1">
    <source>
        <dbReference type="ARBA" id="ARBA00006641"/>
    </source>
</evidence>
<evidence type="ECO:0000256" key="2">
    <source>
        <dbReference type="ARBA" id="ARBA00019191"/>
    </source>
</evidence>